<dbReference type="PANTHER" id="PTHR34222">
    <property type="entry name" value="GAG_PRE-INTEGRS DOMAIN-CONTAINING PROTEIN"/>
    <property type="match status" value="1"/>
</dbReference>
<dbReference type="EMBL" id="NBSK02000004">
    <property type="protein sequence ID" value="KAJ0214520.1"/>
    <property type="molecule type" value="Genomic_DNA"/>
</dbReference>
<evidence type="ECO:0000313" key="3">
    <source>
        <dbReference type="Proteomes" id="UP000235145"/>
    </source>
</evidence>
<sequence length="204" mass="23102">MGLNHEFGTVRTQILSVKSVPSLGTMYHIATEDEQQRSITTSRKAIVECKHCRKSCHNIDNCFEKIGYSYRWETRQHKPTSDQRRNPKVKPKVSTLELKISPIPGLSFEQYKTLFIQVNDQPKLEVNMECKLNFISLWVIDFEATKNVSCSNSMMRSLKETTDGIPISIPNGDSVAVKGVGSVELTNNLDVINVLYIADFKCNS</sequence>
<evidence type="ECO:0000259" key="1">
    <source>
        <dbReference type="Pfam" id="PF22936"/>
    </source>
</evidence>
<feature type="domain" description="Retrovirus-related Pol polyprotein from transposon TNT 1-94-like beta-barrel" evidence="1">
    <location>
        <begin position="138"/>
        <end position="203"/>
    </location>
</feature>
<keyword evidence="3" id="KW-1185">Reference proteome</keyword>
<reference evidence="2 3" key="1">
    <citation type="journal article" date="2017" name="Nat. Commun.">
        <title>Genome assembly with in vitro proximity ligation data and whole-genome triplication in lettuce.</title>
        <authorList>
            <person name="Reyes-Chin-Wo S."/>
            <person name="Wang Z."/>
            <person name="Yang X."/>
            <person name="Kozik A."/>
            <person name="Arikit S."/>
            <person name="Song C."/>
            <person name="Xia L."/>
            <person name="Froenicke L."/>
            <person name="Lavelle D.O."/>
            <person name="Truco M.J."/>
            <person name="Xia R."/>
            <person name="Zhu S."/>
            <person name="Xu C."/>
            <person name="Xu H."/>
            <person name="Xu X."/>
            <person name="Cox K."/>
            <person name="Korf I."/>
            <person name="Meyers B.C."/>
            <person name="Michelmore R.W."/>
        </authorList>
    </citation>
    <scope>NUCLEOTIDE SEQUENCE [LARGE SCALE GENOMIC DNA]</scope>
    <source>
        <strain evidence="3">cv. Salinas</strain>
        <tissue evidence="2">Seedlings</tissue>
    </source>
</reference>
<evidence type="ECO:0000313" key="2">
    <source>
        <dbReference type="EMBL" id="KAJ0214520.1"/>
    </source>
</evidence>
<dbReference type="Pfam" id="PF22936">
    <property type="entry name" value="Pol_BBD"/>
    <property type="match status" value="1"/>
</dbReference>
<protein>
    <recommendedName>
        <fullName evidence="1">Retrovirus-related Pol polyprotein from transposon TNT 1-94-like beta-barrel domain-containing protein</fullName>
    </recommendedName>
</protein>
<accession>A0A9R1VXP6</accession>
<comment type="caution">
    <text evidence="2">The sequence shown here is derived from an EMBL/GenBank/DDBJ whole genome shotgun (WGS) entry which is preliminary data.</text>
</comment>
<name>A0A9R1VXP6_LACSA</name>
<dbReference type="InterPro" id="IPR054722">
    <property type="entry name" value="PolX-like_BBD"/>
</dbReference>
<gene>
    <name evidence="2" type="ORF">LSAT_V11C400219100</name>
</gene>
<dbReference type="Proteomes" id="UP000235145">
    <property type="component" value="Unassembled WGS sequence"/>
</dbReference>
<dbReference type="AlphaFoldDB" id="A0A9R1VXP6"/>
<organism evidence="2 3">
    <name type="scientific">Lactuca sativa</name>
    <name type="common">Garden lettuce</name>
    <dbReference type="NCBI Taxonomy" id="4236"/>
    <lineage>
        <taxon>Eukaryota</taxon>
        <taxon>Viridiplantae</taxon>
        <taxon>Streptophyta</taxon>
        <taxon>Embryophyta</taxon>
        <taxon>Tracheophyta</taxon>
        <taxon>Spermatophyta</taxon>
        <taxon>Magnoliopsida</taxon>
        <taxon>eudicotyledons</taxon>
        <taxon>Gunneridae</taxon>
        <taxon>Pentapetalae</taxon>
        <taxon>asterids</taxon>
        <taxon>campanulids</taxon>
        <taxon>Asterales</taxon>
        <taxon>Asteraceae</taxon>
        <taxon>Cichorioideae</taxon>
        <taxon>Cichorieae</taxon>
        <taxon>Lactucinae</taxon>
        <taxon>Lactuca</taxon>
    </lineage>
</organism>
<proteinExistence type="predicted"/>
<dbReference type="PANTHER" id="PTHR34222:SF96">
    <property type="entry name" value="GAG-PRE-INTEGRASE DOMAIN, GAG-POLYPEPTIDE OF LTR COPIA-TYPE-RELATED"/>
    <property type="match status" value="1"/>
</dbReference>